<feature type="transmembrane region" description="Helical" evidence="1">
    <location>
        <begin position="78"/>
        <end position="98"/>
    </location>
</feature>
<proteinExistence type="predicted"/>
<keyword evidence="4" id="KW-0808">Transferase</keyword>
<keyword evidence="1" id="KW-0812">Transmembrane</keyword>
<protein>
    <submittedName>
        <fullName evidence="4">Glycosyltransferase WbuB</fullName>
    </submittedName>
</protein>
<dbReference type="EMBL" id="QJUI01000004">
    <property type="protein sequence ID" value="TBU81925.1"/>
    <property type="molecule type" value="Genomic_DNA"/>
</dbReference>
<dbReference type="AlphaFoldDB" id="A0A4Q9QP89"/>
<keyword evidence="1" id="KW-0472">Membrane</keyword>
<name>A0A4Q9QP89_9GAMM</name>
<keyword evidence="5" id="KW-1185">Reference proteome</keyword>
<dbReference type="CDD" id="cd03794">
    <property type="entry name" value="GT4_WbuB-like"/>
    <property type="match status" value="1"/>
</dbReference>
<evidence type="ECO:0000256" key="1">
    <source>
        <dbReference type="SAM" id="Phobius"/>
    </source>
</evidence>
<feature type="domain" description="Glycosyl transferase family 1" evidence="2">
    <location>
        <begin position="217"/>
        <end position="374"/>
    </location>
</feature>
<organism evidence="4 5">
    <name type="scientific">Phytopseudomonas daroniae</name>
    <dbReference type="NCBI Taxonomy" id="2487519"/>
    <lineage>
        <taxon>Bacteria</taxon>
        <taxon>Pseudomonadati</taxon>
        <taxon>Pseudomonadota</taxon>
        <taxon>Gammaproteobacteria</taxon>
        <taxon>Pseudomonadales</taxon>
        <taxon>Pseudomonadaceae</taxon>
        <taxon>Phytopseudomonas</taxon>
    </lineage>
</organism>
<dbReference type="SUPFAM" id="SSF53756">
    <property type="entry name" value="UDP-Glycosyltransferase/glycogen phosphorylase"/>
    <property type="match status" value="1"/>
</dbReference>
<dbReference type="PANTHER" id="PTHR12526">
    <property type="entry name" value="GLYCOSYLTRANSFERASE"/>
    <property type="match status" value="1"/>
</dbReference>
<feature type="domain" description="Glycosyltransferase subfamily 4-like N-terminal" evidence="3">
    <location>
        <begin position="20"/>
        <end position="200"/>
    </location>
</feature>
<dbReference type="RefSeq" id="WP_131178987.1">
    <property type="nucleotide sequence ID" value="NZ_QJUI01000004.1"/>
</dbReference>
<evidence type="ECO:0000259" key="2">
    <source>
        <dbReference type="Pfam" id="PF00534"/>
    </source>
</evidence>
<dbReference type="PANTHER" id="PTHR12526:SF638">
    <property type="entry name" value="SPORE COAT PROTEIN SA"/>
    <property type="match status" value="1"/>
</dbReference>
<accession>A0A4Q9QP89</accession>
<evidence type="ECO:0000259" key="3">
    <source>
        <dbReference type="Pfam" id="PF13439"/>
    </source>
</evidence>
<dbReference type="GO" id="GO:0016757">
    <property type="term" value="F:glycosyltransferase activity"/>
    <property type="evidence" value="ECO:0007669"/>
    <property type="project" value="InterPro"/>
</dbReference>
<keyword evidence="1" id="KW-1133">Transmembrane helix</keyword>
<gene>
    <name evidence="4" type="ORF">DNK06_05235</name>
</gene>
<sequence length="403" mass="45544">MKILYLHQYFTTPSYYGGVRSYEFAKRLVQKGNAVDLVTSTAFYPVEKKAWWHLLSKEEIDGVRLHIIHVSYSNEMSFLRRALSFLLFILIASFYVLAIKKRDVLLASSTPLTIAVPALVYCFFKRVPLVFEVRDLWPDVPVAMNIIRNKYIIRLLFLFEAKVYAYSTKVIALSSGIAEGIITKGVAPEKVVVVPNACDMAAFACKYEQPGIITRLKTENGTKVCVYAGTFGYVNGLGYILDIAAALEAGARIKFLLIGEGAEKGHLQRRIKEEHLEDRVFILDSMSKKQVIAYIQHADACFSTVKNIPALYNNSANKFFDALAAGKPIIINHLGWQAKVIEDNKLGLVLTQDVRASAERLRCYLANERISSKLIHEYAMNHYSRDVLFERFYNEAIIKSASL</sequence>
<evidence type="ECO:0000313" key="4">
    <source>
        <dbReference type="EMBL" id="TBU81925.1"/>
    </source>
</evidence>
<dbReference type="Proteomes" id="UP000292302">
    <property type="component" value="Unassembled WGS sequence"/>
</dbReference>
<dbReference type="Gene3D" id="3.40.50.2000">
    <property type="entry name" value="Glycogen Phosphorylase B"/>
    <property type="match status" value="2"/>
</dbReference>
<evidence type="ECO:0000313" key="5">
    <source>
        <dbReference type="Proteomes" id="UP000292302"/>
    </source>
</evidence>
<dbReference type="InterPro" id="IPR001296">
    <property type="entry name" value="Glyco_trans_1"/>
</dbReference>
<feature type="transmembrane region" description="Helical" evidence="1">
    <location>
        <begin position="104"/>
        <end position="124"/>
    </location>
</feature>
<comment type="caution">
    <text evidence="4">The sequence shown here is derived from an EMBL/GenBank/DDBJ whole genome shotgun (WGS) entry which is preliminary data.</text>
</comment>
<reference evidence="4 5" key="1">
    <citation type="submission" date="2018-06" db="EMBL/GenBank/DDBJ databases">
        <title>Three novel Pseudomonas species isolated from symptomatic oak.</title>
        <authorList>
            <person name="Bueno-Gonzalez V."/>
            <person name="Brady C."/>
        </authorList>
    </citation>
    <scope>NUCLEOTIDE SEQUENCE [LARGE SCALE GENOMIC DNA]</scope>
    <source>
        <strain evidence="4 5">P9A</strain>
    </source>
</reference>
<dbReference type="OrthoDB" id="9787293at2"/>
<dbReference type="Pfam" id="PF13439">
    <property type="entry name" value="Glyco_transf_4"/>
    <property type="match status" value="1"/>
</dbReference>
<dbReference type="Pfam" id="PF00534">
    <property type="entry name" value="Glycos_transf_1"/>
    <property type="match status" value="1"/>
</dbReference>
<dbReference type="InterPro" id="IPR028098">
    <property type="entry name" value="Glyco_trans_4-like_N"/>
</dbReference>
<dbReference type="GO" id="GO:1901135">
    <property type="term" value="P:carbohydrate derivative metabolic process"/>
    <property type="evidence" value="ECO:0007669"/>
    <property type="project" value="UniProtKB-ARBA"/>
</dbReference>